<gene>
    <name evidence="3" type="ORF">SAMN05660330_01165</name>
</gene>
<sequence length="102" mass="11101">MIGKKKKNHCCFRDKVKNCFGLKHCSQAVSKLSKHGRCGRVRVCKVTGDRKICAKMASMGVYPGVVADIICAHTGSQCILKVNGGTISLDEQVSDNIYVTNL</sequence>
<dbReference type="OrthoDB" id="5432401at2"/>
<dbReference type="GO" id="GO:0046914">
    <property type="term" value="F:transition metal ion binding"/>
    <property type="evidence" value="ECO:0007669"/>
    <property type="project" value="InterPro"/>
</dbReference>
<dbReference type="InterPro" id="IPR007167">
    <property type="entry name" value="Fe-transptr_FeoA-like"/>
</dbReference>
<dbReference type="STRING" id="91360.SAMN05660330_01165"/>
<dbReference type="Gene3D" id="2.30.30.90">
    <property type="match status" value="1"/>
</dbReference>
<dbReference type="Proteomes" id="UP000199073">
    <property type="component" value="Unassembled WGS sequence"/>
</dbReference>
<feature type="domain" description="Ferrous iron transporter FeoA-like" evidence="2">
    <location>
        <begin position="39"/>
        <end position="100"/>
    </location>
</feature>
<dbReference type="EMBL" id="FNJI01000006">
    <property type="protein sequence ID" value="SDO83269.1"/>
    <property type="molecule type" value="Genomic_DNA"/>
</dbReference>
<protein>
    <submittedName>
        <fullName evidence="3">Fe2+ transport system protein FeoA</fullName>
    </submittedName>
</protein>
<keyword evidence="4" id="KW-1185">Reference proteome</keyword>
<dbReference type="AlphaFoldDB" id="A0A1H0MS41"/>
<accession>A0A1H0MS41</accession>
<keyword evidence="1" id="KW-0408">Iron</keyword>
<reference evidence="3 4" key="1">
    <citation type="submission" date="2016-10" db="EMBL/GenBank/DDBJ databases">
        <authorList>
            <person name="de Groot N.N."/>
        </authorList>
    </citation>
    <scope>NUCLEOTIDE SEQUENCE [LARGE SCALE GENOMIC DNA]</scope>
    <source>
        <strain evidence="3 4">DSM 12130</strain>
    </source>
</reference>
<dbReference type="RefSeq" id="WP_092220710.1">
    <property type="nucleotide sequence ID" value="NZ_FNJI01000006.1"/>
</dbReference>
<dbReference type="InterPro" id="IPR008988">
    <property type="entry name" value="Transcriptional_repressor_C"/>
</dbReference>
<evidence type="ECO:0000256" key="1">
    <source>
        <dbReference type="ARBA" id="ARBA00023004"/>
    </source>
</evidence>
<organism evidence="3 4">
    <name type="scientific">Desulforhopalus singaporensis</name>
    <dbReference type="NCBI Taxonomy" id="91360"/>
    <lineage>
        <taxon>Bacteria</taxon>
        <taxon>Pseudomonadati</taxon>
        <taxon>Thermodesulfobacteriota</taxon>
        <taxon>Desulfobulbia</taxon>
        <taxon>Desulfobulbales</taxon>
        <taxon>Desulfocapsaceae</taxon>
        <taxon>Desulforhopalus</taxon>
    </lineage>
</organism>
<evidence type="ECO:0000259" key="2">
    <source>
        <dbReference type="Pfam" id="PF04023"/>
    </source>
</evidence>
<dbReference type="Pfam" id="PF04023">
    <property type="entry name" value="FeoA"/>
    <property type="match status" value="1"/>
</dbReference>
<proteinExistence type="predicted"/>
<evidence type="ECO:0000313" key="4">
    <source>
        <dbReference type="Proteomes" id="UP000199073"/>
    </source>
</evidence>
<dbReference type="InterPro" id="IPR038157">
    <property type="entry name" value="FeoA_core_dom"/>
</dbReference>
<dbReference type="SUPFAM" id="SSF50037">
    <property type="entry name" value="C-terminal domain of transcriptional repressors"/>
    <property type="match status" value="1"/>
</dbReference>
<evidence type="ECO:0000313" key="3">
    <source>
        <dbReference type="EMBL" id="SDO83269.1"/>
    </source>
</evidence>
<name>A0A1H0MS41_9BACT</name>